<dbReference type="EMBL" id="MGHV01000050">
    <property type="protein sequence ID" value="OGM77623.1"/>
    <property type="molecule type" value="Genomic_DNA"/>
</dbReference>
<feature type="transmembrane region" description="Helical" evidence="1">
    <location>
        <begin position="25"/>
        <end position="45"/>
    </location>
</feature>
<name>A0A1F8CMR5_9BACT</name>
<dbReference type="Proteomes" id="UP000178430">
    <property type="component" value="Unassembled WGS sequence"/>
</dbReference>
<dbReference type="AlphaFoldDB" id="A0A1F8CMR5"/>
<reference evidence="2 3" key="1">
    <citation type="journal article" date="2016" name="Nat. Commun.">
        <title>Thousands of microbial genomes shed light on interconnected biogeochemical processes in an aquifer system.</title>
        <authorList>
            <person name="Anantharaman K."/>
            <person name="Brown C.T."/>
            <person name="Hug L.A."/>
            <person name="Sharon I."/>
            <person name="Castelle C.J."/>
            <person name="Probst A.J."/>
            <person name="Thomas B.C."/>
            <person name="Singh A."/>
            <person name="Wilkins M.J."/>
            <person name="Karaoz U."/>
            <person name="Brodie E.L."/>
            <person name="Williams K.H."/>
            <person name="Hubbard S.S."/>
            <person name="Banfield J.F."/>
        </authorList>
    </citation>
    <scope>NUCLEOTIDE SEQUENCE [LARGE SCALE GENOMIC DNA]</scope>
</reference>
<accession>A0A1F8CMR5</accession>
<evidence type="ECO:0000313" key="3">
    <source>
        <dbReference type="Proteomes" id="UP000178430"/>
    </source>
</evidence>
<protein>
    <submittedName>
        <fullName evidence="2">Uncharacterized protein</fullName>
    </submittedName>
</protein>
<organism evidence="2 3">
    <name type="scientific">Candidatus Woesebacteria bacterium RIFOXYA1_FULL_48_16</name>
    <dbReference type="NCBI Taxonomy" id="1802535"/>
    <lineage>
        <taxon>Bacteria</taxon>
        <taxon>Candidatus Woeseibacteriota</taxon>
    </lineage>
</organism>
<keyword evidence="1" id="KW-0812">Transmembrane</keyword>
<gene>
    <name evidence="2" type="ORF">A2197_01350</name>
</gene>
<evidence type="ECO:0000256" key="1">
    <source>
        <dbReference type="SAM" id="Phobius"/>
    </source>
</evidence>
<keyword evidence="1" id="KW-1133">Transmembrane helix</keyword>
<keyword evidence="1" id="KW-0472">Membrane</keyword>
<sequence>MGKVISLLFGQFNLNLGKMSFPVSYAQAALIVFLIFVLILMMAQFRRHYVNWSLKGAVFGIFFGFLLALILEGFLIIGGRTAITGILGWKNAPAPISIALDAGRNKLIQVLGIKDQIPSSFAKENANVAGAVDLLQSLNPADMKKVKTIFCQQ</sequence>
<feature type="transmembrane region" description="Helical" evidence="1">
    <location>
        <begin position="57"/>
        <end position="77"/>
    </location>
</feature>
<evidence type="ECO:0000313" key="2">
    <source>
        <dbReference type="EMBL" id="OGM77623.1"/>
    </source>
</evidence>
<comment type="caution">
    <text evidence="2">The sequence shown here is derived from an EMBL/GenBank/DDBJ whole genome shotgun (WGS) entry which is preliminary data.</text>
</comment>
<proteinExistence type="predicted"/>